<dbReference type="GO" id="GO:0045004">
    <property type="term" value="P:DNA replication proofreading"/>
    <property type="evidence" value="ECO:0007669"/>
    <property type="project" value="TreeGrafter"/>
</dbReference>
<dbReference type="EC" id="2.7.7.7" evidence="2"/>
<dbReference type="HOGENOM" id="CLU_047806_7_1_0"/>
<name>C5CIX0_KOSOT</name>
<protein>
    <submittedName>
        <fullName evidence="2">DNA polymerase III, epsilon subunit</fullName>
        <ecNumber evidence="2">2.7.7.7</ecNumber>
    </submittedName>
</protein>
<keyword evidence="2" id="KW-0808">Transferase</keyword>
<dbReference type="AlphaFoldDB" id="C5CIX0"/>
<evidence type="ECO:0000259" key="1">
    <source>
        <dbReference type="SMART" id="SM00479"/>
    </source>
</evidence>
<keyword evidence="3" id="KW-1185">Reference proteome</keyword>
<dbReference type="FunFam" id="3.30.420.10:FF:000045">
    <property type="entry name" value="3'-5' exonuclease DinG"/>
    <property type="match status" value="1"/>
</dbReference>
<reference evidence="2 3" key="1">
    <citation type="submission" date="2009-06" db="EMBL/GenBank/DDBJ databases">
        <title>Complete sequence of Thermotogales bacterium TBF 19.5.1.</title>
        <authorList>
            <consortium name="US DOE Joint Genome Institute"/>
            <person name="Lucas S."/>
            <person name="Copeland A."/>
            <person name="Lapidus A."/>
            <person name="Glavina del Rio T."/>
            <person name="Tice H."/>
            <person name="Bruce D."/>
            <person name="Goodwin L."/>
            <person name="Pitluck S."/>
            <person name="Chertkov O."/>
            <person name="Brettin T."/>
            <person name="Detter J.C."/>
            <person name="Han C."/>
            <person name="Schmutz J."/>
            <person name="Larimer F."/>
            <person name="Land M."/>
            <person name="Hauser L."/>
            <person name="Kyrpides N."/>
            <person name="Ovchinnikova G."/>
            <person name="Noll K."/>
        </authorList>
    </citation>
    <scope>NUCLEOTIDE SEQUENCE [LARGE SCALE GENOMIC DNA]</scope>
    <source>
        <strain evidence="3">ATCC BAA-1733 / DSM 21960 / TBF 19.5.1</strain>
    </source>
</reference>
<feature type="domain" description="Exonuclease" evidence="1">
    <location>
        <begin position="4"/>
        <end position="172"/>
    </location>
</feature>
<dbReference type="GO" id="GO:0005829">
    <property type="term" value="C:cytosol"/>
    <property type="evidence" value="ECO:0007669"/>
    <property type="project" value="TreeGrafter"/>
</dbReference>
<evidence type="ECO:0000313" key="3">
    <source>
        <dbReference type="Proteomes" id="UP000002382"/>
    </source>
</evidence>
<gene>
    <name evidence="2" type="ordered locus">Kole_0234</name>
</gene>
<organism evidence="2 3">
    <name type="scientific">Kosmotoga olearia (strain ATCC BAA-1733 / DSM 21960 / TBF 19.5.1)</name>
    <dbReference type="NCBI Taxonomy" id="521045"/>
    <lineage>
        <taxon>Bacteria</taxon>
        <taxon>Thermotogati</taxon>
        <taxon>Thermotogota</taxon>
        <taxon>Thermotogae</taxon>
        <taxon>Kosmotogales</taxon>
        <taxon>Kosmotogaceae</taxon>
        <taxon>Kosmotoga</taxon>
    </lineage>
</organism>
<dbReference type="PANTHER" id="PTHR30231">
    <property type="entry name" value="DNA POLYMERASE III SUBUNIT EPSILON"/>
    <property type="match status" value="1"/>
</dbReference>
<keyword evidence="2" id="KW-0548">Nucleotidyltransferase</keyword>
<dbReference type="InterPro" id="IPR006054">
    <property type="entry name" value="DnaQ"/>
</dbReference>
<dbReference type="GO" id="GO:0003887">
    <property type="term" value="F:DNA-directed DNA polymerase activity"/>
    <property type="evidence" value="ECO:0007669"/>
    <property type="project" value="UniProtKB-EC"/>
</dbReference>
<dbReference type="SMART" id="SM00479">
    <property type="entry name" value="EXOIII"/>
    <property type="match status" value="1"/>
</dbReference>
<dbReference type="InterPro" id="IPR012337">
    <property type="entry name" value="RNaseH-like_sf"/>
</dbReference>
<dbReference type="KEGG" id="kol:Kole_0234"/>
<dbReference type="GO" id="GO:0008408">
    <property type="term" value="F:3'-5' exonuclease activity"/>
    <property type="evidence" value="ECO:0007669"/>
    <property type="project" value="TreeGrafter"/>
</dbReference>
<dbReference type="InterPro" id="IPR036397">
    <property type="entry name" value="RNaseH_sf"/>
</dbReference>
<dbReference type="PANTHER" id="PTHR30231:SF41">
    <property type="entry name" value="DNA POLYMERASE III SUBUNIT EPSILON"/>
    <property type="match status" value="1"/>
</dbReference>
<dbReference type="GO" id="GO:0003677">
    <property type="term" value="F:DNA binding"/>
    <property type="evidence" value="ECO:0007669"/>
    <property type="project" value="InterPro"/>
</dbReference>
<dbReference type="Gene3D" id="3.30.420.10">
    <property type="entry name" value="Ribonuclease H-like superfamily/Ribonuclease H"/>
    <property type="match status" value="1"/>
</dbReference>
<dbReference type="EMBL" id="CP001634">
    <property type="protein sequence ID" value="ACR78959.1"/>
    <property type="molecule type" value="Genomic_DNA"/>
</dbReference>
<dbReference type="NCBIfam" id="TIGR00573">
    <property type="entry name" value="dnaq"/>
    <property type="match status" value="1"/>
</dbReference>
<dbReference type="RefSeq" id="WP_012744746.1">
    <property type="nucleotide sequence ID" value="NC_012785.1"/>
</dbReference>
<accession>C5CIX0</accession>
<dbReference type="CDD" id="cd06127">
    <property type="entry name" value="DEDDh"/>
    <property type="match status" value="1"/>
</dbReference>
<dbReference type="Pfam" id="PF00929">
    <property type="entry name" value="RNase_T"/>
    <property type="match status" value="1"/>
</dbReference>
<dbReference type="SUPFAM" id="SSF53098">
    <property type="entry name" value="Ribonuclease H-like"/>
    <property type="match status" value="1"/>
</dbReference>
<reference evidence="2 3" key="2">
    <citation type="journal article" date="2011" name="J. Bacteriol.">
        <title>Genome Sequence of Kosmotoga olearia Strain TBF 19.5.1, a Thermophilic Bacterium with a Wide Growth Temperature Range, Isolated from the Troll B Oil Platform in the North Sea.</title>
        <authorList>
            <person name="Swithers K.S."/>
            <person name="Dipippo J.L."/>
            <person name="Bruce D.C."/>
            <person name="Detter C."/>
            <person name="Tapia R."/>
            <person name="Han S."/>
            <person name="Goodwin L.A."/>
            <person name="Han J."/>
            <person name="Woyke T."/>
            <person name="Pitluck S."/>
            <person name="Pennacchio L."/>
            <person name="Nolan M."/>
            <person name="Mikhailova N."/>
            <person name="Land M.L."/>
            <person name="Nesbo C.L."/>
            <person name="Gogarten J.P."/>
            <person name="Noll K.M."/>
        </authorList>
    </citation>
    <scope>NUCLEOTIDE SEQUENCE [LARGE SCALE GENOMIC DNA]</scope>
    <source>
        <strain evidence="3">ATCC BAA-1733 / DSM 21960 / TBF 19.5.1</strain>
    </source>
</reference>
<evidence type="ECO:0000313" key="2">
    <source>
        <dbReference type="EMBL" id="ACR78959.1"/>
    </source>
</evidence>
<dbReference type="InterPro" id="IPR013520">
    <property type="entry name" value="Ribonucl_H"/>
</dbReference>
<dbReference type="OrthoDB" id="9813328at2"/>
<dbReference type="Proteomes" id="UP000002382">
    <property type="component" value="Chromosome"/>
</dbReference>
<dbReference type="eggNOG" id="COG0847">
    <property type="taxonomic scope" value="Bacteria"/>
</dbReference>
<sequence length="185" mass="20805">MNKVYVVIDTETTGPSPLRGDRIIEIAAIPIYRGKMFVDLAFHSLVNPQIRIPAYISGIHGLKNEDVTSEPTISDVFPRFKEYLGNAIIVGHSIEVDMKFFDIACKEIGTFPLSNQYIDTLKIAKDLFKEGSYSLAELAKRLKIKDAPTHRALDDARVTGKVFLAMVKKLGGFSSIRKYVKRWRG</sequence>
<dbReference type="STRING" id="521045.Kole_0234"/>
<proteinExistence type="predicted"/>